<dbReference type="GO" id="GO:0007165">
    <property type="term" value="P:signal transduction"/>
    <property type="evidence" value="ECO:0007669"/>
    <property type="project" value="TreeGrafter"/>
</dbReference>
<dbReference type="InterPro" id="IPR029045">
    <property type="entry name" value="ClpP/crotonase-like_dom_sf"/>
</dbReference>
<keyword evidence="3" id="KW-1185">Reference proteome</keyword>
<protein>
    <recommendedName>
        <fullName evidence="1">Tail specific protease domain-containing protein</fullName>
    </recommendedName>
</protein>
<name>A0A8E1QZE1_9BACT</name>
<dbReference type="Pfam" id="PF03572">
    <property type="entry name" value="Peptidase_S41"/>
    <property type="match status" value="1"/>
</dbReference>
<dbReference type="Proteomes" id="UP000036951">
    <property type="component" value="Unassembled WGS sequence"/>
</dbReference>
<dbReference type="PANTHER" id="PTHR32060">
    <property type="entry name" value="TAIL-SPECIFIC PROTEASE"/>
    <property type="match status" value="1"/>
</dbReference>
<dbReference type="InterPro" id="IPR005151">
    <property type="entry name" value="Tail-specific_protease"/>
</dbReference>
<accession>A0A8E1QZE1</accession>
<dbReference type="PANTHER" id="PTHR32060:SF30">
    <property type="entry name" value="CARBOXY-TERMINAL PROCESSING PROTEASE CTPA"/>
    <property type="match status" value="1"/>
</dbReference>
<proteinExistence type="predicted"/>
<sequence>MCIVPYTAKADTTLSERIYILSSIWKEISNNFAFPEKFKETNPDSLYRCYLTKVLNAESEQEFSGLMTQFMAHFDEGHTRFNDSNIIRYRVPLILTWAGDKLLITNTTRQLKPLLPVGSEIKKVDGLTLDEYLQRHVYPYVSAPNMEWRKRKALDIFLTGKEGAEFHIEITTPKGKTINTKLMTSIRNYDDTDDWSIRRDTAKCRIKKLPGNIMYMKMSTFTLPGTIKSAFENNLSDFLSAKGVIFDIRENRGGTDESWHNIIRHIADRNTNIFDGLKIMTRVANTAYEMYGKNVSQLADYYNGVAMQPVQEGWFVMKNNTPDSLRITAPVIILVDGFTASAAEDFAATMKNLSLGKIVGTPTAGVISSPKFCNWGHGYSSLIAECRFTNPDGSDIINTGIQPDVCIEYTESDALGKTDSALAAALKMLKGKK</sequence>
<dbReference type="EMBL" id="LFQU01000002">
    <property type="protein sequence ID" value="KOO69493.1"/>
    <property type="molecule type" value="Genomic_DNA"/>
</dbReference>
<dbReference type="GO" id="GO:0008236">
    <property type="term" value="F:serine-type peptidase activity"/>
    <property type="evidence" value="ECO:0007669"/>
    <property type="project" value="InterPro"/>
</dbReference>
<gene>
    <name evidence="2" type="ORF">ACU52_02230</name>
</gene>
<dbReference type="GO" id="GO:0030288">
    <property type="term" value="C:outer membrane-bounded periplasmic space"/>
    <property type="evidence" value="ECO:0007669"/>
    <property type="project" value="TreeGrafter"/>
</dbReference>
<evidence type="ECO:0000313" key="2">
    <source>
        <dbReference type="EMBL" id="KOO69493.1"/>
    </source>
</evidence>
<dbReference type="CDD" id="cd06567">
    <property type="entry name" value="Peptidase_S41"/>
    <property type="match status" value="1"/>
</dbReference>
<dbReference type="GO" id="GO:0006508">
    <property type="term" value="P:proteolysis"/>
    <property type="evidence" value="ECO:0007669"/>
    <property type="project" value="InterPro"/>
</dbReference>
<evidence type="ECO:0000313" key="3">
    <source>
        <dbReference type="Proteomes" id="UP000036951"/>
    </source>
</evidence>
<organism evidence="2 3">
    <name type="scientific">Xylanibacter rarus</name>
    <dbReference type="NCBI Taxonomy" id="1676614"/>
    <lineage>
        <taxon>Bacteria</taxon>
        <taxon>Pseudomonadati</taxon>
        <taxon>Bacteroidota</taxon>
        <taxon>Bacteroidia</taxon>
        <taxon>Bacteroidales</taxon>
        <taxon>Prevotellaceae</taxon>
        <taxon>Xylanibacter</taxon>
    </lineage>
</organism>
<evidence type="ECO:0000259" key="1">
    <source>
        <dbReference type="SMART" id="SM00245"/>
    </source>
</evidence>
<reference evidence="2 3" key="1">
    <citation type="submission" date="2015-06" db="EMBL/GenBank/DDBJ databases">
        <title>Prevotella sp. 109, sp. nov., a novel member of the family Prevotellaceae isolated from human faeces.</title>
        <authorList>
            <person name="Shkoporov A.N."/>
            <person name="Chaplin A.V."/>
            <person name="Kafarskaia L.I."/>
            <person name="Efimov B.A."/>
        </authorList>
    </citation>
    <scope>NUCLEOTIDE SEQUENCE [LARGE SCALE GENOMIC DNA]</scope>
    <source>
        <strain evidence="2 3">109</strain>
    </source>
</reference>
<dbReference type="SUPFAM" id="SSF52096">
    <property type="entry name" value="ClpP/crotonase"/>
    <property type="match status" value="1"/>
</dbReference>
<dbReference type="Gene3D" id="3.30.750.44">
    <property type="match status" value="1"/>
</dbReference>
<feature type="domain" description="Tail specific protease" evidence="1">
    <location>
        <begin position="175"/>
        <end position="408"/>
    </location>
</feature>
<comment type="caution">
    <text evidence="2">The sequence shown here is derived from an EMBL/GenBank/DDBJ whole genome shotgun (WGS) entry which is preliminary data.</text>
</comment>
<dbReference type="SMART" id="SM00245">
    <property type="entry name" value="TSPc"/>
    <property type="match status" value="1"/>
</dbReference>
<dbReference type="Gene3D" id="3.90.226.10">
    <property type="entry name" value="2-enoyl-CoA Hydratase, Chain A, domain 1"/>
    <property type="match status" value="1"/>
</dbReference>
<dbReference type="AlphaFoldDB" id="A0A8E1QZE1"/>
<dbReference type="GO" id="GO:0004175">
    <property type="term" value="F:endopeptidase activity"/>
    <property type="evidence" value="ECO:0007669"/>
    <property type="project" value="TreeGrafter"/>
</dbReference>